<dbReference type="EMBL" id="JAOQAZ010000002">
    <property type="protein sequence ID" value="KAJ4269492.1"/>
    <property type="molecule type" value="Genomic_DNA"/>
</dbReference>
<keyword evidence="2" id="KW-0812">Transmembrane</keyword>
<keyword evidence="3" id="KW-0808">Transferase</keyword>
<evidence type="ECO:0000313" key="4">
    <source>
        <dbReference type="Proteomes" id="UP001152049"/>
    </source>
</evidence>
<name>A0A9W8SF64_9HYPO</name>
<dbReference type="PANTHER" id="PTHR11183">
    <property type="entry name" value="GLYCOGENIN SUBFAMILY MEMBER"/>
    <property type="match status" value="1"/>
</dbReference>
<gene>
    <name evidence="3" type="primary">GNT1_2</name>
    <name evidence="3" type="ORF">NW762_001152</name>
</gene>
<dbReference type="AlphaFoldDB" id="A0A9W8SF64"/>
<keyword evidence="2" id="KW-0472">Membrane</keyword>
<comment type="caution">
    <text evidence="3">The sequence shown here is derived from an EMBL/GenBank/DDBJ whole genome shotgun (WGS) entry which is preliminary data.</text>
</comment>
<feature type="transmembrane region" description="Helical" evidence="2">
    <location>
        <begin position="12"/>
        <end position="33"/>
    </location>
</feature>
<evidence type="ECO:0000256" key="1">
    <source>
        <dbReference type="SAM" id="MobiDB-lite"/>
    </source>
</evidence>
<accession>A0A9W8SF64</accession>
<proteinExistence type="predicted"/>
<evidence type="ECO:0000256" key="2">
    <source>
        <dbReference type="SAM" id="Phobius"/>
    </source>
</evidence>
<dbReference type="Gene3D" id="3.90.550.10">
    <property type="entry name" value="Spore Coat Polysaccharide Biosynthesis Protein SpsA, Chain A"/>
    <property type="match status" value="1"/>
</dbReference>
<keyword evidence="4" id="KW-1185">Reference proteome</keyword>
<reference evidence="3" key="1">
    <citation type="submission" date="2022-09" db="EMBL/GenBank/DDBJ databases">
        <title>Fusarium specimens isolated from Avocado Roots.</title>
        <authorList>
            <person name="Stajich J."/>
            <person name="Roper C."/>
            <person name="Heimlech-Rivalta G."/>
        </authorList>
    </citation>
    <scope>NUCLEOTIDE SEQUENCE</scope>
    <source>
        <strain evidence="3">CF00136</strain>
    </source>
</reference>
<evidence type="ECO:0000313" key="3">
    <source>
        <dbReference type="EMBL" id="KAJ4269492.1"/>
    </source>
</evidence>
<protein>
    <submittedName>
        <fullName evidence="3">N-acetylglucosaminyltransferase</fullName>
    </submittedName>
</protein>
<dbReference type="SUPFAM" id="SSF53448">
    <property type="entry name" value="Nucleotide-diphospho-sugar transferases"/>
    <property type="match status" value="1"/>
</dbReference>
<dbReference type="GO" id="GO:0016757">
    <property type="term" value="F:glycosyltransferase activity"/>
    <property type="evidence" value="ECO:0007669"/>
    <property type="project" value="UniProtKB-KW"/>
</dbReference>
<organism evidence="3 4">
    <name type="scientific">Fusarium torreyae</name>
    <dbReference type="NCBI Taxonomy" id="1237075"/>
    <lineage>
        <taxon>Eukaryota</taxon>
        <taxon>Fungi</taxon>
        <taxon>Dikarya</taxon>
        <taxon>Ascomycota</taxon>
        <taxon>Pezizomycotina</taxon>
        <taxon>Sordariomycetes</taxon>
        <taxon>Hypocreomycetidae</taxon>
        <taxon>Hypocreales</taxon>
        <taxon>Nectriaceae</taxon>
        <taxon>Fusarium</taxon>
    </lineage>
</organism>
<keyword evidence="3" id="KW-0328">Glycosyltransferase</keyword>
<dbReference type="OrthoDB" id="2014201at2759"/>
<feature type="region of interest" description="Disordered" evidence="1">
    <location>
        <begin position="138"/>
        <end position="159"/>
    </location>
</feature>
<sequence>MSVASKAPSFVMARLIKLVPFVIFIASIFYFVYSFSTREYPEVPVPEGWKKHDVTTTKSADAVTATLETTIVASPQATPDSGSDVADDGWIFDISDEDEEPVDTMMEMDDDEMEDDMMEDDMMDDDGDLEEELLKEEYGENEDSETHHESNSSDSSTVDDIDDVDWSRFAYIQYVTNEDYLCNSVMIFEALHRLGSKADRLMMYPKEMLSPDAERSSSHGGKLLIRARDEYNVTLQPIEIQHRDGQDDTWADSFTKLLAFNQTQYDRVLSLDSDSMILQPMDELFQLPPSPVAMPRAYWLYAENPPKKILSSQIMVIQPDKVEFERIEHKMNNIGPNDYDMEIVNSLYLDSALIIPHRKYDILTAEFRNKDHKAYLGSDREEWDAAAVLSEAKFVHFSDWPVPKPWISAPELRQQNQPGCTGVNETTSCTERDIWNGLYTDFANNRERVCESVGKSSHQKWIHWKRMERFDERK</sequence>
<keyword evidence="2" id="KW-1133">Transmembrane helix</keyword>
<dbReference type="InterPro" id="IPR029044">
    <property type="entry name" value="Nucleotide-diphossugar_trans"/>
</dbReference>
<dbReference type="Proteomes" id="UP001152049">
    <property type="component" value="Unassembled WGS sequence"/>
</dbReference>
<dbReference type="InterPro" id="IPR050587">
    <property type="entry name" value="GNT1/Glycosyltrans_8"/>
</dbReference>